<accession>A0A6A7BXF1</accession>
<sequence length="204" mass="22770">MFCHRTVDKHLLLENPPLSSLIYGKREHPVRIDLIPQSARQAKFLSTTTTTTTGQHHIRKKETTEMYMPLVKGSYPLLPSTSSTVSAKQQPFNNHPKTLPNNTTSLKHPHTSRRHHKRDKMSSRQHKTKQSSSSSSASNTSSASTGTGHKYLRPHELCAIELWNNEILSSKSGAGEKSRDDVVKEYVEAKMAFLAGRAQEGGGR</sequence>
<feature type="compositionally biased region" description="Basic residues" evidence="1">
    <location>
        <begin position="107"/>
        <end position="129"/>
    </location>
</feature>
<name>A0A6A7BXF1_9PEZI</name>
<evidence type="ECO:0000313" key="2">
    <source>
        <dbReference type="EMBL" id="KAF2859752.1"/>
    </source>
</evidence>
<evidence type="ECO:0000313" key="3">
    <source>
        <dbReference type="Proteomes" id="UP000799421"/>
    </source>
</evidence>
<feature type="compositionally biased region" description="Polar residues" evidence="1">
    <location>
        <begin position="79"/>
        <end position="106"/>
    </location>
</feature>
<protein>
    <submittedName>
        <fullName evidence="2">Uncharacterized protein</fullName>
    </submittedName>
</protein>
<proteinExistence type="predicted"/>
<dbReference type="AlphaFoldDB" id="A0A6A7BXF1"/>
<keyword evidence="3" id="KW-1185">Reference proteome</keyword>
<dbReference type="EMBL" id="MU005989">
    <property type="protein sequence ID" value="KAF2859752.1"/>
    <property type="molecule type" value="Genomic_DNA"/>
</dbReference>
<evidence type="ECO:0000256" key="1">
    <source>
        <dbReference type="SAM" id="MobiDB-lite"/>
    </source>
</evidence>
<feature type="compositionally biased region" description="Low complexity" evidence="1">
    <location>
        <begin position="130"/>
        <end position="149"/>
    </location>
</feature>
<gene>
    <name evidence="2" type="ORF">K470DRAFT_93031</name>
</gene>
<organism evidence="2 3">
    <name type="scientific">Piedraia hortae CBS 480.64</name>
    <dbReference type="NCBI Taxonomy" id="1314780"/>
    <lineage>
        <taxon>Eukaryota</taxon>
        <taxon>Fungi</taxon>
        <taxon>Dikarya</taxon>
        <taxon>Ascomycota</taxon>
        <taxon>Pezizomycotina</taxon>
        <taxon>Dothideomycetes</taxon>
        <taxon>Dothideomycetidae</taxon>
        <taxon>Capnodiales</taxon>
        <taxon>Piedraiaceae</taxon>
        <taxon>Piedraia</taxon>
    </lineage>
</organism>
<feature type="region of interest" description="Disordered" evidence="1">
    <location>
        <begin position="79"/>
        <end position="149"/>
    </location>
</feature>
<reference evidence="2" key="1">
    <citation type="journal article" date="2020" name="Stud. Mycol.">
        <title>101 Dothideomycetes genomes: a test case for predicting lifestyles and emergence of pathogens.</title>
        <authorList>
            <person name="Haridas S."/>
            <person name="Albert R."/>
            <person name="Binder M."/>
            <person name="Bloem J."/>
            <person name="Labutti K."/>
            <person name="Salamov A."/>
            <person name="Andreopoulos B."/>
            <person name="Baker S."/>
            <person name="Barry K."/>
            <person name="Bills G."/>
            <person name="Bluhm B."/>
            <person name="Cannon C."/>
            <person name="Castanera R."/>
            <person name="Culley D."/>
            <person name="Daum C."/>
            <person name="Ezra D."/>
            <person name="Gonzalez J."/>
            <person name="Henrissat B."/>
            <person name="Kuo A."/>
            <person name="Liang C."/>
            <person name="Lipzen A."/>
            <person name="Lutzoni F."/>
            <person name="Magnuson J."/>
            <person name="Mondo S."/>
            <person name="Nolan M."/>
            <person name="Ohm R."/>
            <person name="Pangilinan J."/>
            <person name="Park H.-J."/>
            <person name="Ramirez L."/>
            <person name="Alfaro M."/>
            <person name="Sun H."/>
            <person name="Tritt A."/>
            <person name="Yoshinaga Y."/>
            <person name="Zwiers L.-H."/>
            <person name="Turgeon B."/>
            <person name="Goodwin S."/>
            <person name="Spatafora J."/>
            <person name="Crous P."/>
            <person name="Grigoriev I."/>
        </authorList>
    </citation>
    <scope>NUCLEOTIDE SEQUENCE</scope>
    <source>
        <strain evidence="2">CBS 480.64</strain>
    </source>
</reference>
<dbReference type="Proteomes" id="UP000799421">
    <property type="component" value="Unassembled WGS sequence"/>
</dbReference>